<reference evidence="2" key="1">
    <citation type="submission" date="2016-03" db="EMBL/GenBank/DDBJ databases">
        <authorList>
            <person name="Guldener U."/>
        </authorList>
    </citation>
    <scope>NUCLEOTIDE SEQUENCE [LARGE SCALE GENOMIC DNA]</scope>
    <source>
        <strain evidence="2">04CH-RAC-A.6.1</strain>
    </source>
</reference>
<evidence type="ECO:0000313" key="1">
    <source>
        <dbReference type="EMBL" id="CZT04314.1"/>
    </source>
</evidence>
<dbReference type="EMBL" id="FJUX01000068">
    <property type="protein sequence ID" value="CZT04314.1"/>
    <property type="molecule type" value="Genomic_DNA"/>
</dbReference>
<dbReference type="AlphaFoldDB" id="A0A1E1L1G0"/>
<keyword evidence="2" id="KW-1185">Reference proteome</keyword>
<dbReference type="OrthoDB" id="2019572at2759"/>
<evidence type="ECO:0000313" key="2">
    <source>
        <dbReference type="Proteomes" id="UP000178912"/>
    </source>
</evidence>
<accession>A0A1E1L1G0</accession>
<protein>
    <recommendedName>
        <fullName evidence="3">Galactose oxidase</fullName>
    </recommendedName>
</protein>
<evidence type="ECO:0008006" key="3">
    <source>
        <dbReference type="Google" id="ProtNLM"/>
    </source>
</evidence>
<dbReference type="Gene3D" id="2.130.10.80">
    <property type="entry name" value="Galactose oxidase/kelch, beta-propeller"/>
    <property type="match status" value="1"/>
</dbReference>
<sequence>MTGNTYTATYDFVIGNVSSRNVTETKHDMFCPGLSRDFNGRAILSSGDDARRVSIYEPGNGSWITAPQMNLWRGYQGPLAFVIGGSWLVDPSTRGCPVDPTLIEDNNGIYREDSHDWLFSWSNSTVFLAGPSKSNLMVFRTRQQLDLASRHLIQRLNVRYRSSRRRSSEKMFTAGGAQSYENAPATNSAHLIIIGSPGDRPNAVTTPELWDPVNQTFTILPVHQIPRTNHSIALLITRRNGLDGWWRSMWKLCDEPS</sequence>
<dbReference type="InterPro" id="IPR037293">
    <property type="entry name" value="Gal_Oxidase_central_sf"/>
</dbReference>
<dbReference type="InterPro" id="IPR011043">
    <property type="entry name" value="Gal_Oxase/kelch_b-propeller"/>
</dbReference>
<proteinExistence type="predicted"/>
<name>A0A1E1L1G0_9HELO</name>
<gene>
    <name evidence="1" type="ORF">RAG0_10814</name>
</gene>
<dbReference type="Proteomes" id="UP000178912">
    <property type="component" value="Unassembled WGS sequence"/>
</dbReference>
<organism evidence="1 2">
    <name type="scientific">Rhynchosporium agropyri</name>
    <dbReference type="NCBI Taxonomy" id="914238"/>
    <lineage>
        <taxon>Eukaryota</taxon>
        <taxon>Fungi</taxon>
        <taxon>Dikarya</taxon>
        <taxon>Ascomycota</taxon>
        <taxon>Pezizomycotina</taxon>
        <taxon>Leotiomycetes</taxon>
        <taxon>Helotiales</taxon>
        <taxon>Ploettnerulaceae</taxon>
        <taxon>Rhynchosporium</taxon>
    </lineage>
</organism>
<dbReference type="SUPFAM" id="SSF50965">
    <property type="entry name" value="Galactose oxidase, central domain"/>
    <property type="match status" value="1"/>
</dbReference>